<feature type="domain" description="HTH iclR-type" evidence="4">
    <location>
        <begin position="12"/>
        <end position="72"/>
    </location>
</feature>
<keyword evidence="7" id="KW-1185">Reference proteome</keyword>
<dbReference type="InterPro" id="IPR050707">
    <property type="entry name" value="HTH_MetabolicPath_Reg"/>
</dbReference>
<dbReference type="InterPro" id="IPR036388">
    <property type="entry name" value="WH-like_DNA-bd_sf"/>
</dbReference>
<dbReference type="SMART" id="SM00346">
    <property type="entry name" value="HTH_ICLR"/>
    <property type="match status" value="1"/>
</dbReference>
<gene>
    <name evidence="6" type="ORF">GCM10009606_01640</name>
</gene>
<evidence type="ECO:0000313" key="6">
    <source>
        <dbReference type="EMBL" id="GAA1125612.1"/>
    </source>
</evidence>
<dbReference type="Gene3D" id="3.30.450.40">
    <property type="match status" value="1"/>
</dbReference>
<keyword evidence="1" id="KW-0805">Transcription regulation</keyword>
<dbReference type="PANTHER" id="PTHR30136">
    <property type="entry name" value="HELIX-TURN-HELIX TRANSCRIPTIONAL REGULATOR, ICLR FAMILY"/>
    <property type="match status" value="1"/>
</dbReference>
<protein>
    <submittedName>
        <fullName evidence="6">IclR family transcriptional regulator</fullName>
    </submittedName>
</protein>
<dbReference type="SUPFAM" id="SSF55781">
    <property type="entry name" value="GAF domain-like"/>
    <property type="match status" value="1"/>
</dbReference>
<dbReference type="SUPFAM" id="SSF46785">
    <property type="entry name" value="Winged helix' DNA-binding domain"/>
    <property type="match status" value="1"/>
</dbReference>
<accession>A0ABN1U9P1</accession>
<dbReference type="Gene3D" id="1.10.10.10">
    <property type="entry name" value="Winged helix-like DNA-binding domain superfamily/Winged helix DNA-binding domain"/>
    <property type="match status" value="1"/>
</dbReference>
<dbReference type="PANTHER" id="PTHR30136:SF24">
    <property type="entry name" value="HTH-TYPE TRANSCRIPTIONAL REPRESSOR ALLR"/>
    <property type="match status" value="1"/>
</dbReference>
<evidence type="ECO:0000256" key="1">
    <source>
        <dbReference type="ARBA" id="ARBA00023015"/>
    </source>
</evidence>
<evidence type="ECO:0000313" key="7">
    <source>
        <dbReference type="Proteomes" id="UP001499979"/>
    </source>
</evidence>
<organism evidence="6 7">
    <name type="scientific">Nocardioides aquiterrae</name>
    <dbReference type="NCBI Taxonomy" id="203799"/>
    <lineage>
        <taxon>Bacteria</taxon>
        <taxon>Bacillati</taxon>
        <taxon>Actinomycetota</taxon>
        <taxon>Actinomycetes</taxon>
        <taxon>Propionibacteriales</taxon>
        <taxon>Nocardioidaceae</taxon>
        <taxon>Nocardioides</taxon>
    </lineage>
</organism>
<dbReference type="Pfam" id="PF09339">
    <property type="entry name" value="HTH_IclR"/>
    <property type="match status" value="1"/>
</dbReference>
<name>A0ABN1U9P1_9ACTN</name>
<dbReference type="CDD" id="cd00090">
    <property type="entry name" value="HTH_ARSR"/>
    <property type="match status" value="1"/>
</dbReference>
<comment type="caution">
    <text evidence="6">The sequence shown here is derived from an EMBL/GenBank/DDBJ whole genome shotgun (WGS) entry which is preliminary data.</text>
</comment>
<dbReference type="InterPro" id="IPR029016">
    <property type="entry name" value="GAF-like_dom_sf"/>
</dbReference>
<keyword evidence="3" id="KW-0804">Transcription</keyword>
<dbReference type="InterPro" id="IPR014757">
    <property type="entry name" value="Tscrpt_reg_IclR_C"/>
</dbReference>
<evidence type="ECO:0000256" key="2">
    <source>
        <dbReference type="ARBA" id="ARBA00023125"/>
    </source>
</evidence>
<evidence type="ECO:0000256" key="3">
    <source>
        <dbReference type="ARBA" id="ARBA00023163"/>
    </source>
</evidence>
<dbReference type="Pfam" id="PF01614">
    <property type="entry name" value="IclR_C"/>
    <property type="match status" value="1"/>
</dbReference>
<reference evidence="6 7" key="1">
    <citation type="journal article" date="2019" name="Int. J. Syst. Evol. Microbiol.">
        <title>The Global Catalogue of Microorganisms (GCM) 10K type strain sequencing project: providing services to taxonomists for standard genome sequencing and annotation.</title>
        <authorList>
            <consortium name="The Broad Institute Genomics Platform"/>
            <consortium name="The Broad Institute Genome Sequencing Center for Infectious Disease"/>
            <person name="Wu L."/>
            <person name="Ma J."/>
        </authorList>
    </citation>
    <scope>NUCLEOTIDE SEQUENCE [LARGE SCALE GENOMIC DNA]</scope>
    <source>
        <strain evidence="6 7">JCM 11813</strain>
    </source>
</reference>
<proteinExistence type="predicted"/>
<dbReference type="PROSITE" id="PS51077">
    <property type="entry name" value="HTH_ICLR"/>
    <property type="match status" value="1"/>
</dbReference>
<dbReference type="InterPro" id="IPR036390">
    <property type="entry name" value="WH_DNA-bd_sf"/>
</dbReference>
<sequence>MDELAAQAPGGLRSVTIAMGVLDCFTGADECGASDIARQLGIAKSTASRMLATLAAGGLLERRPNGRYRLGIRLFEYGQLAADRLLLKELALPVLGELRDRVSETVQLGIPLGSEVLYVDRLEGTHGLRFHTEAFRRVPGHSSSCGRAIAAFNPFVEQAVLNAGFRRYTPHTVMDPERYRAGLAVVRDRGWASAEEEFEIGLSSIAVPVLVPRGDAPRAVGAVSVAGPTQRVLGARRNHMVAALLRAGEQISRALLEMADGVETA</sequence>
<dbReference type="PROSITE" id="PS51078">
    <property type="entry name" value="ICLR_ED"/>
    <property type="match status" value="1"/>
</dbReference>
<keyword evidence="2" id="KW-0238">DNA-binding</keyword>
<dbReference type="RefSeq" id="WP_343904783.1">
    <property type="nucleotide sequence ID" value="NZ_BAAAJE010000001.1"/>
</dbReference>
<dbReference type="InterPro" id="IPR011991">
    <property type="entry name" value="ArsR-like_HTH"/>
</dbReference>
<dbReference type="EMBL" id="BAAAJE010000001">
    <property type="protein sequence ID" value="GAA1125612.1"/>
    <property type="molecule type" value="Genomic_DNA"/>
</dbReference>
<dbReference type="InterPro" id="IPR005471">
    <property type="entry name" value="Tscrpt_reg_IclR_N"/>
</dbReference>
<evidence type="ECO:0000259" key="5">
    <source>
        <dbReference type="PROSITE" id="PS51078"/>
    </source>
</evidence>
<evidence type="ECO:0000259" key="4">
    <source>
        <dbReference type="PROSITE" id="PS51077"/>
    </source>
</evidence>
<feature type="domain" description="IclR-ED" evidence="5">
    <location>
        <begin position="73"/>
        <end position="257"/>
    </location>
</feature>
<dbReference type="Proteomes" id="UP001499979">
    <property type="component" value="Unassembled WGS sequence"/>
</dbReference>